<evidence type="ECO:0000256" key="7">
    <source>
        <dbReference type="ARBA" id="ARBA00022737"/>
    </source>
</evidence>
<feature type="non-terminal residue" evidence="18">
    <location>
        <position position="753"/>
    </location>
</feature>
<feature type="compositionally biased region" description="Pro residues" evidence="16">
    <location>
        <begin position="397"/>
        <end position="409"/>
    </location>
</feature>
<dbReference type="CDD" id="cd12078">
    <property type="entry name" value="SH3_Tks4_3"/>
    <property type="match status" value="1"/>
</dbReference>
<dbReference type="SMART" id="SM00326">
    <property type="entry name" value="SH3"/>
    <property type="match status" value="4"/>
</dbReference>
<dbReference type="GO" id="GO:0060348">
    <property type="term" value="P:bone development"/>
    <property type="evidence" value="ECO:0007669"/>
    <property type="project" value="UniProtKB-ARBA"/>
</dbReference>
<dbReference type="CDD" id="cd12076">
    <property type="entry name" value="SH3_Tks4_2"/>
    <property type="match status" value="1"/>
</dbReference>
<evidence type="ECO:0000256" key="14">
    <source>
        <dbReference type="ARBA" id="ARBA00079601"/>
    </source>
</evidence>
<dbReference type="InterPro" id="IPR035480">
    <property type="entry name" value="SH3PXD2B_SH3_4"/>
</dbReference>
<dbReference type="InterPro" id="IPR035477">
    <property type="entry name" value="SH3PXD2B_SH3_1"/>
</dbReference>
<feature type="compositionally biased region" description="Basic and acidic residues" evidence="16">
    <location>
        <begin position="341"/>
        <end position="351"/>
    </location>
</feature>
<evidence type="ECO:0000256" key="16">
    <source>
        <dbReference type="SAM" id="MobiDB-lite"/>
    </source>
</evidence>
<comment type="caution">
    <text evidence="18">The sequence shown here is derived from an EMBL/GenBank/DDBJ whole genome shotgun (WGS) entry which is preliminary data.</text>
</comment>
<feature type="domain" description="SH3" evidence="17">
    <location>
        <begin position="692"/>
        <end position="753"/>
    </location>
</feature>
<dbReference type="InterPro" id="IPR001452">
    <property type="entry name" value="SH3_domain"/>
</dbReference>
<comment type="similarity">
    <text evidence="3">Belongs to the SH3PXD2 family.</text>
</comment>
<organism evidence="18 19">
    <name type="scientific">Rostratula benghalensis</name>
    <name type="common">greater painted-snipe</name>
    <dbReference type="NCBI Taxonomy" id="118793"/>
    <lineage>
        <taxon>Eukaryota</taxon>
        <taxon>Metazoa</taxon>
        <taxon>Chordata</taxon>
        <taxon>Craniata</taxon>
        <taxon>Vertebrata</taxon>
        <taxon>Euteleostomi</taxon>
        <taxon>Archelosauria</taxon>
        <taxon>Archosauria</taxon>
        <taxon>Dinosauria</taxon>
        <taxon>Saurischia</taxon>
        <taxon>Theropoda</taxon>
        <taxon>Coelurosauria</taxon>
        <taxon>Aves</taxon>
        <taxon>Neognathae</taxon>
        <taxon>Neoaves</taxon>
        <taxon>Charadriiformes</taxon>
        <taxon>Rostratulidae</taxon>
        <taxon>Rostratula</taxon>
    </lineage>
</organism>
<sequence>AGADSASVDPLVLEQYVVVADYQKQESSEISLCVGQLVDIIEKNESGWWFVSTSEEQGWVPATCLEAQDGVQDEFSMQPDEEEKYTVIYPYTARDQDEMNLDKGAVVEVIQKNLEGWWKIRYQGQEGWAPASYLKKGNGEMFSQKLGSGSSTHSCALDLDGISRQQVVVREKDGLPGQRDGRFDSRPLSNADIRRKSPKMRQRPPPRRDLTIPRGLNLPKPPVPPQVEEEYYTIADFQTTIPDGISFQAGMKVEVIEKNLSGWWYIQIEEKEGWAPATFIDKYKKTSNASRPNFLAPLPNEMAQLRLSDTTADSSTGEEATGPCRPLPEAPPNGMDCGGKWAKDWKGKEAPESGDLAFAGGYEEIVDHDTEEKPSLPPRKESIIKSEGELLERQRPPPKPPGMILPMIPPKQSMAPPKDSKKPEIKPEKGKLFQLKNEMGLECGHKVSAKEVKKPNLRPIVKPTKPKAEPVEDKPEPMTQNPFLKSRPQIRPKPAAAPRTDPYPADDKLDICSLRSKLRPAKCPEKPSEQDTAAGESSFSNATASSEASGRFQERPSTESKPLPKLESHAVKEALPKSPLGPANTPIAREPPPQRPVVPPRRPPPPKKTGGPASGPVAELKAPVREAPEIRSSPVPGRPMLVPPKAKPFLSASIQEEAKVKTSVSPKVISKPVERGEARERTSAPISSQDITREALYVAVADFEGDEETNSFKEGTLFEVREKNSSGWWFCKVLTGETCWEGWIPSNYLRKKP</sequence>
<dbReference type="InterPro" id="IPR036028">
    <property type="entry name" value="SH3-like_dom_sf"/>
</dbReference>
<keyword evidence="4 15" id="KW-0728">SH3 domain</keyword>
<feature type="domain" description="SH3" evidence="17">
    <location>
        <begin position="11"/>
        <end position="70"/>
    </location>
</feature>
<evidence type="ECO:0000256" key="3">
    <source>
        <dbReference type="ARBA" id="ARBA00009628"/>
    </source>
</evidence>
<dbReference type="EMBL" id="VXAI01000182">
    <property type="protein sequence ID" value="NXJ66966.1"/>
    <property type="molecule type" value="Genomic_DNA"/>
</dbReference>
<dbReference type="GO" id="GO:0030154">
    <property type="term" value="P:cell differentiation"/>
    <property type="evidence" value="ECO:0007669"/>
    <property type="project" value="UniProtKB-KW"/>
</dbReference>
<evidence type="ECO:0000256" key="5">
    <source>
        <dbReference type="ARBA" id="ARBA00022490"/>
    </source>
</evidence>
<evidence type="ECO:0000256" key="6">
    <source>
        <dbReference type="ARBA" id="ARBA00022553"/>
    </source>
</evidence>
<feature type="compositionally biased region" description="Basic and acidic residues" evidence="16">
    <location>
        <begin position="172"/>
        <end position="185"/>
    </location>
</feature>
<proteinExistence type="inferred from homology"/>
<dbReference type="PROSITE" id="PS50002">
    <property type="entry name" value="SH3"/>
    <property type="match status" value="4"/>
</dbReference>
<keyword evidence="9" id="KW-0965">Cell junction</keyword>
<evidence type="ECO:0000256" key="9">
    <source>
        <dbReference type="ARBA" id="ARBA00022949"/>
    </source>
</evidence>
<comment type="subcellular location">
    <subcellularLocation>
        <location evidence="1">Cell projection</location>
        <location evidence="1">Podosome</location>
    </subcellularLocation>
    <subcellularLocation>
        <location evidence="2">Cytoplasm</location>
    </subcellularLocation>
</comment>
<feature type="compositionally biased region" description="Basic residues" evidence="16">
    <location>
        <begin position="196"/>
        <end position="205"/>
    </location>
</feature>
<evidence type="ECO:0000256" key="8">
    <source>
        <dbReference type="ARBA" id="ARBA00022782"/>
    </source>
</evidence>
<dbReference type="InterPro" id="IPR035478">
    <property type="entry name" value="SH3PXD2B_SH3_2"/>
</dbReference>
<feature type="non-terminal residue" evidence="18">
    <location>
        <position position="1"/>
    </location>
</feature>
<dbReference type="PANTHER" id="PTHR15706:SF26">
    <property type="entry name" value="SH3 AND PX DOMAIN-CONTAINING PROTEIN 2B"/>
    <property type="match status" value="1"/>
</dbReference>
<comment type="function">
    <text evidence="11">Adapter protein involved in invadopodia and podosome formation and extracellular matrix degradation. Binds matrix metalloproteinases (ADAMs), NADPH oxidases (NOXs) and phosphoinositides. Acts as an organizer protein that allows NOX1- or NOX3-dependent reactive oxygen species (ROS) generation and ROS localization. Plays a role in mitotic clonal expansion during the immediate early stage of adipocyte differentiation.</text>
</comment>
<feature type="compositionally biased region" description="Basic and acidic residues" evidence="16">
    <location>
        <begin position="418"/>
        <end position="430"/>
    </location>
</feature>
<dbReference type="GO" id="GO:0007507">
    <property type="term" value="P:heart development"/>
    <property type="evidence" value="ECO:0007669"/>
    <property type="project" value="UniProtKB-ARBA"/>
</dbReference>
<dbReference type="FunFam" id="2.30.30.40:FF:000031">
    <property type="entry name" value="SH3 and PX domain-containing protein 2A"/>
    <property type="match status" value="1"/>
</dbReference>
<feature type="region of interest" description="Disordered" evidence="16">
    <location>
        <begin position="367"/>
        <end position="430"/>
    </location>
</feature>
<evidence type="ECO:0000256" key="10">
    <source>
        <dbReference type="ARBA" id="ARBA00023273"/>
    </source>
</evidence>
<dbReference type="Pfam" id="PF07653">
    <property type="entry name" value="SH3_2"/>
    <property type="match status" value="1"/>
</dbReference>
<feature type="compositionally biased region" description="Pro residues" evidence="16">
    <location>
        <begin position="589"/>
        <end position="607"/>
    </location>
</feature>
<feature type="compositionally biased region" description="Basic and acidic residues" evidence="16">
    <location>
        <begin position="552"/>
        <end position="575"/>
    </location>
</feature>
<feature type="region of interest" description="Disordered" evidence="16">
    <location>
        <begin position="660"/>
        <end position="687"/>
    </location>
</feature>
<keyword evidence="7" id="KW-0677">Repeat</keyword>
<dbReference type="FunFam" id="2.30.30.40:FF:000020">
    <property type="entry name" value="SH3 and PX domain-containing protein 2A"/>
    <property type="match status" value="1"/>
</dbReference>
<accession>A0A7L0D7K9</accession>
<evidence type="ECO:0000256" key="13">
    <source>
        <dbReference type="ARBA" id="ARBA00077004"/>
    </source>
</evidence>
<feature type="compositionally biased region" description="Basic and acidic residues" evidence="16">
    <location>
        <begin position="466"/>
        <end position="476"/>
    </location>
</feature>
<evidence type="ECO:0000313" key="19">
    <source>
        <dbReference type="Proteomes" id="UP000545435"/>
    </source>
</evidence>
<evidence type="ECO:0000256" key="12">
    <source>
        <dbReference type="ARBA" id="ARBA00072116"/>
    </source>
</evidence>
<feature type="region of interest" description="Disordered" evidence="16">
    <location>
        <begin position="172"/>
        <end position="224"/>
    </location>
</feature>
<dbReference type="Pfam" id="PF00018">
    <property type="entry name" value="SH3_1"/>
    <property type="match status" value="3"/>
</dbReference>
<evidence type="ECO:0000256" key="1">
    <source>
        <dbReference type="ARBA" id="ARBA00004188"/>
    </source>
</evidence>
<reference evidence="18 19" key="1">
    <citation type="submission" date="2019-09" db="EMBL/GenBank/DDBJ databases">
        <title>Bird 10,000 Genomes (B10K) Project - Family phase.</title>
        <authorList>
            <person name="Zhang G."/>
        </authorList>
    </citation>
    <scope>NUCLEOTIDE SEQUENCE [LARGE SCALE GENOMIC DNA]</scope>
    <source>
        <strain evidence="18">B10K-DU-006-20</strain>
        <tissue evidence="18">Mixed tissue sample</tissue>
    </source>
</reference>
<keyword evidence="6" id="KW-0597">Phosphoprotein</keyword>
<dbReference type="AlphaFoldDB" id="A0A7L0D7K9"/>
<dbReference type="GO" id="GO:0005737">
    <property type="term" value="C:cytoplasm"/>
    <property type="evidence" value="ECO:0007669"/>
    <property type="project" value="UniProtKB-SubCell"/>
</dbReference>
<keyword evidence="19" id="KW-1185">Reference proteome</keyword>
<dbReference type="CDD" id="cd12075">
    <property type="entry name" value="SH3_Tks4_1"/>
    <property type="match status" value="1"/>
</dbReference>
<feature type="compositionally biased region" description="Polar residues" evidence="16">
    <location>
        <begin position="309"/>
        <end position="318"/>
    </location>
</feature>
<name>A0A7L0D7K9_9CHAR</name>
<keyword evidence="8" id="KW-0221">Differentiation</keyword>
<gene>
    <name evidence="18" type="primary">Sh3pxd2b_1</name>
    <name evidence="18" type="ORF">ROSBEN_R02529</name>
</gene>
<feature type="domain" description="SH3" evidence="17">
    <location>
        <begin position="80"/>
        <end position="139"/>
    </location>
</feature>
<evidence type="ECO:0000256" key="2">
    <source>
        <dbReference type="ARBA" id="ARBA00004496"/>
    </source>
</evidence>
<dbReference type="GO" id="GO:0002102">
    <property type="term" value="C:podosome"/>
    <property type="evidence" value="ECO:0007669"/>
    <property type="project" value="UniProtKB-SubCell"/>
</dbReference>
<evidence type="ECO:0000313" key="18">
    <source>
        <dbReference type="EMBL" id="NXJ66966.1"/>
    </source>
</evidence>
<feature type="compositionally biased region" description="Basic and acidic residues" evidence="16">
    <location>
        <begin position="672"/>
        <end position="682"/>
    </location>
</feature>
<dbReference type="FunFam" id="2.30.30.40:FF:000042">
    <property type="entry name" value="SH3 and PX domain-containing protein 2A"/>
    <property type="match status" value="1"/>
</dbReference>
<dbReference type="GO" id="GO:0001654">
    <property type="term" value="P:eye development"/>
    <property type="evidence" value="ECO:0007669"/>
    <property type="project" value="UniProtKB-ARBA"/>
</dbReference>
<evidence type="ECO:0000256" key="15">
    <source>
        <dbReference type="PROSITE-ProRule" id="PRU00192"/>
    </source>
</evidence>
<dbReference type="Proteomes" id="UP000545435">
    <property type="component" value="Unassembled WGS sequence"/>
</dbReference>
<dbReference type="InterPro" id="IPR035479">
    <property type="entry name" value="SH3PXD2B_SH3_3"/>
</dbReference>
<feature type="compositionally biased region" description="Basic and acidic residues" evidence="16">
    <location>
        <begin position="367"/>
        <end position="395"/>
    </location>
</feature>
<evidence type="ECO:0000256" key="4">
    <source>
        <dbReference type="ARBA" id="ARBA00022443"/>
    </source>
</evidence>
<evidence type="ECO:0000256" key="11">
    <source>
        <dbReference type="ARBA" id="ARBA00058103"/>
    </source>
</evidence>
<dbReference type="Gene3D" id="2.30.30.40">
    <property type="entry name" value="SH3 Domains"/>
    <property type="match status" value="4"/>
</dbReference>
<feature type="domain" description="SH3" evidence="17">
    <location>
        <begin position="226"/>
        <end position="285"/>
    </location>
</feature>
<feature type="compositionally biased region" description="Polar residues" evidence="16">
    <location>
        <begin position="535"/>
        <end position="548"/>
    </location>
</feature>
<keyword evidence="5" id="KW-0963">Cytoplasm</keyword>
<evidence type="ECO:0000259" key="17">
    <source>
        <dbReference type="PROSITE" id="PS50002"/>
    </source>
</evidence>
<feature type="region of interest" description="Disordered" evidence="16">
    <location>
        <begin position="309"/>
        <end position="354"/>
    </location>
</feature>
<dbReference type="PANTHER" id="PTHR15706">
    <property type="entry name" value="SH3 MULTIPLE DOMAIN"/>
    <property type="match status" value="1"/>
</dbReference>
<dbReference type="FunFam" id="2.30.30.40:FF:000082">
    <property type="entry name" value="SH3 and PX domain-containing protein 2B"/>
    <property type="match status" value="1"/>
</dbReference>
<dbReference type="SUPFAM" id="SSF50044">
    <property type="entry name" value="SH3-domain"/>
    <property type="match status" value="4"/>
</dbReference>
<protein>
    <recommendedName>
        <fullName evidence="12">SH3 and PX domain-containing protein 2B</fullName>
    </recommendedName>
    <alternativeName>
        <fullName evidence="13">Factor for adipocyte differentiation 49</fullName>
    </alternativeName>
    <alternativeName>
        <fullName evidence="14">Tyrosine kinase substrate with four SH3 domains</fullName>
    </alternativeName>
</protein>
<keyword evidence="10" id="KW-0966">Cell projection</keyword>
<dbReference type="CDD" id="cd12018">
    <property type="entry name" value="SH3_Tks4_4"/>
    <property type="match status" value="1"/>
</dbReference>
<feature type="region of interest" description="Disordered" evidence="16">
    <location>
        <begin position="446"/>
        <end position="642"/>
    </location>
</feature>
<dbReference type="InterPro" id="IPR051228">
    <property type="entry name" value="NADPH_Oxidase/PX-Domain"/>
</dbReference>